<dbReference type="InterPro" id="IPR017871">
    <property type="entry name" value="ABC_transporter-like_CS"/>
</dbReference>
<keyword evidence="4" id="KW-0997">Cell inner membrane</keyword>
<dbReference type="SUPFAM" id="SSF90123">
    <property type="entry name" value="ABC transporter transmembrane region"/>
    <property type="match status" value="1"/>
</dbReference>
<reference evidence="14" key="1">
    <citation type="submission" date="2017-12" db="EMBL/GenBank/DDBJ databases">
        <title>Sequencing the genomes of 1000 Actinobacteria strains.</title>
        <authorList>
            <person name="Klenk H.-P."/>
        </authorList>
    </citation>
    <scope>NUCLEOTIDE SEQUENCE [LARGE SCALE GENOMIC DNA]</scope>
    <source>
        <strain evidence="14">DSM 44228</strain>
    </source>
</reference>
<keyword evidence="5 11" id="KW-0812">Transmembrane</keyword>
<protein>
    <submittedName>
        <fullName evidence="14">ATP-binding cassette subfamily B protein</fullName>
    </submittedName>
</protein>
<evidence type="ECO:0000256" key="2">
    <source>
        <dbReference type="ARBA" id="ARBA00022448"/>
    </source>
</evidence>
<evidence type="ECO:0000256" key="3">
    <source>
        <dbReference type="ARBA" id="ARBA00022475"/>
    </source>
</evidence>
<dbReference type="InterPro" id="IPR011527">
    <property type="entry name" value="ABC1_TM_dom"/>
</dbReference>
<evidence type="ECO:0000256" key="9">
    <source>
        <dbReference type="ARBA" id="ARBA00023136"/>
    </source>
</evidence>
<dbReference type="FunFam" id="3.40.50.300:FF:000221">
    <property type="entry name" value="Multidrug ABC transporter ATP-binding protein"/>
    <property type="match status" value="1"/>
</dbReference>
<evidence type="ECO:0000256" key="5">
    <source>
        <dbReference type="ARBA" id="ARBA00022692"/>
    </source>
</evidence>
<dbReference type="Pfam" id="PF00005">
    <property type="entry name" value="ABC_tran"/>
    <property type="match status" value="1"/>
</dbReference>
<dbReference type="InterPro" id="IPR036640">
    <property type="entry name" value="ABC1_TM_sf"/>
</dbReference>
<dbReference type="EMBL" id="PJNB01000001">
    <property type="protein sequence ID" value="PKW15368.1"/>
    <property type="molecule type" value="Genomic_DNA"/>
</dbReference>
<keyword evidence="3" id="KW-1003">Cell membrane</keyword>
<proteinExistence type="inferred from homology"/>
<dbReference type="PROSITE" id="PS50893">
    <property type="entry name" value="ABC_TRANSPORTER_2"/>
    <property type="match status" value="1"/>
</dbReference>
<evidence type="ECO:0000256" key="7">
    <source>
        <dbReference type="ARBA" id="ARBA00022840"/>
    </source>
</evidence>
<name>A0A2N3XXI2_SACSN</name>
<dbReference type="PANTHER" id="PTHR43394:SF1">
    <property type="entry name" value="ATP-BINDING CASSETTE SUB-FAMILY B MEMBER 10, MITOCHONDRIAL"/>
    <property type="match status" value="1"/>
</dbReference>
<evidence type="ECO:0000313" key="14">
    <source>
        <dbReference type="EMBL" id="PKW15368.1"/>
    </source>
</evidence>
<dbReference type="Gene3D" id="1.20.1560.10">
    <property type="entry name" value="ABC transporter type 1, transmembrane domain"/>
    <property type="match status" value="1"/>
</dbReference>
<dbReference type="InterPro" id="IPR039421">
    <property type="entry name" value="Type_1_exporter"/>
</dbReference>
<keyword evidence="8 11" id="KW-1133">Transmembrane helix</keyword>
<feature type="domain" description="ABC transporter" evidence="12">
    <location>
        <begin position="372"/>
        <end position="607"/>
    </location>
</feature>
<dbReference type="RefSeq" id="WP_010694873.1">
    <property type="nucleotide sequence ID" value="NZ_CP061007.1"/>
</dbReference>
<dbReference type="CDD" id="cd18564">
    <property type="entry name" value="ABC_6TM_exporter_like"/>
    <property type="match status" value="1"/>
</dbReference>
<evidence type="ECO:0000256" key="6">
    <source>
        <dbReference type="ARBA" id="ARBA00022741"/>
    </source>
</evidence>
<dbReference type="PANTHER" id="PTHR43394">
    <property type="entry name" value="ATP-DEPENDENT PERMEASE MDL1, MITOCHONDRIAL"/>
    <property type="match status" value="1"/>
</dbReference>
<dbReference type="GO" id="GO:0015421">
    <property type="term" value="F:ABC-type oligopeptide transporter activity"/>
    <property type="evidence" value="ECO:0007669"/>
    <property type="project" value="TreeGrafter"/>
</dbReference>
<organism evidence="14 15">
    <name type="scientific">Saccharopolyspora spinosa</name>
    <dbReference type="NCBI Taxonomy" id="60894"/>
    <lineage>
        <taxon>Bacteria</taxon>
        <taxon>Bacillati</taxon>
        <taxon>Actinomycetota</taxon>
        <taxon>Actinomycetes</taxon>
        <taxon>Pseudonocardiales</taxon>
        <taxon>Pseudonocardiaceae</taxon>
        <taxon>Saccharopolyspora</taxon>
    </lineage>
</organism>
<evidence type="ECO:0000313" key="15">
    <source>
        <dbReference type="Proteomes" id="UP000233786"/>
    </source>
</evidence>
<dbReference type="InterPro" id="IPR003439">
    <property type="entry name" value="ABC_transporter-like_ATP-bd"/>
</dbReference>
<keyword evidence="6" id="KW-0547">Nucleotide-binding</keyword>
<dbReference type="Pfam" id="PF00664">
    <property type="entry name" value="ABC_membrane"/>
    <property type="match status" value="1"/>
</dbReference>
<keyword evidence="15" id="KW-1185">Reference proteome</keyword>
<dbReference type="PROSITE" id="PS50929">
    <property type="entry name" value="ABC_TM1F"/>
    <property type="match status" value="1"/>
</dbReference>
<dbReference type="SUPFAM" id="SSF52540">
    <property type="entry name" value="P-loop containing nucleoside triphosphate hydrolases"/>
    <property type="match status" value="1"/>
</dbReference>
<dbReference type="AlphaFoldDB" id="A0A2N3XXI2"/>
<dbReference type="STRING" id="994479.GCA_000194155_02375"/>
<evidence type="ECO:0000256" key="1">
    <source>
        <dbReference type="ARBA" id="ARBA00004429"/>
    </source>
</evidence>
<comment type="subcellular location">
    <subcellularLocation>
        <location evidence="1">Cell inner membrane</location>
        <topology evidence="1">Multi-pass membrane protein</topology>
    </subcellularLocation>
</comment>
<evidence type="ECO:0000256" key="4">
    <source>
        <dbReference type="ARBA" id="ARBA00022519"/>
    </source>
</evidence>
<dbReference type="GO" id="GO:0016887">
    <property type="term" value="F:ATP hydrolysis activity"/>
    <property type="evidence" value="ECO:0007669"/>
    <property type="project" value="InterPro"/>
</dbReference>
<evidence type="ECO:0000256" key="8">
    <source>
        <dbReference type="ARBA" id="ARBA00022989"/>
    </source>
</evidence>
<feature type="domain" description="ABC transmembrane type-1" evidence="13">
    <location>
        <begin position="56"/>
        <end position="338"/>
    </location>
</feature>
<dbReference type="GO" id="GO:0005524">
    <property type="term" value="F:ATP binding"/>
    <property type="evidence" value="ECO:0007669"/>
    <property type="project" value="UniProtKB-KW"/>
</dbReference>
<gene>
    <name evidence="14" type="ORF">A8926_3066</name>
</gene>
<dbReference type="GO" id="GO:0005886">
    <property type="term" value="C:plasma membrane"/>
    <property type="evidence" value="ECO:0007669"/>
    <property type="project" value="UniProtKB-SubCell"/>
</dbReference>
<dbReference type="InterPro" id="IPR027417">
    <property type="entry name" value="P-loop_NTPase"/>
</dbReference>
<keyword evidence="7 14" id="KW-0067">ATP-binding</keyword>
<comment type="similarity">
    <text evidence="10">Belongs to the ABC transporter superfamily. Siderophore-Fe(3+) uptake transporter (SIUT) (TC 3.A.1.21) family.</text>
</comment>
<evidence type="ECO:0000259" key="13">
    <source>
        <dbReference type="PROSITE" id="PS50929"/>
    </source>
</evidence>
<evidence type="ECO:0000256" key="10">
    <source>
        <dbReference type="ARBA" id="ARBA00023455"/>
    </source>
</evidence>
<accession>A0A2N3XXI2</accession>
<feature type="transmembrane region" description="Helical" evidence="11">
    <location>
        <begin position="53"/>
        <end position="79"/>
    </location>
</feature>
<keyword evidence="2" id="KW-0813">Transport</keyword>
<comment type="caution">
    <text evidence="14">The sequence shown here is derived from an EMBL/GenBank/DDBJ whole genome shotgun (WGS) entry which is preliminary data.</text>
</comment>
<feature type="transmembrane region" description="Helical" evidence="11">
    <location>
        <begin position="91"/>
        <end position="112"/>
    </location>
</feature>
<dbReference type="Gene3D" id="3.40.50.300">
    <property type="entry name" value="P-loop containing nucleotide triphosphate hydrolases"/>
    <property type="match status" value="1"/>
</dbReference>
<dbReference type="Proteomes" id="UP000233786">
    <property type="component" value="Unassembled WGS sequence"/>
</dbReference>
<dbReference type="SMART" id="SM00382">
    <property type="entry name" value="AAA"/>
    <property type="match status" value="1"/>
</dbReference>
<evidence type="ECO:0000259" key="12">
    <source>
        <dbReference type="PROSITE" id="PS50893"/>
    </source>
</evidence>
<keyword evidence="9 11" id="KW-0472">Membrane</keyword>
<evidence type="ECO:0000256" key="11">
    <source>
        <dbReference type="SAM" id="Phobius"/>
    </source>
</evidence>
<dbReference type="InterPro" id="IPR003593">
    <property type="entry name" value="AAA+_ATPase"/>
</dbReference>
<dbReference type="PROSITE" id="PS00211">
    <property type="entry name" value="ABC_TRANSPORTER_1"/>
    <property type="match status" value="1"/>
</dbReference>
<sequence length="620" mass="68466">MRAMTRIFAFLARLRALLAVPTPESGGLVEQAPVVGVREIFRRFWPYARPYRWWWALVVLLVLVGPVLDTVTIWLFKILVDEVLVPRDFELFFALGGAYLGITVLSGIVGFTDEYVSTWVAERFLLDLRTDLFGHLHGLSIGFLDRRKIGDMLSRLTGDVYAIENLVLSGTIQALSYLFKIVLFTGALFVLSWRLAVVSLIAVPAFWASARYFSRRIKAASREKRRRSGTIGAVAEESLSNASLVKAYGRESAETDRFHRENLGSFAAEMVATRLHALFTPLIDLLEIGGVLLIVGLGTWELSRGSISLGGLLVFLGYLSQLYSPVRGFGRLTNTVYAASAGAERIIELLDQVPEVRDPVRPRGLGRVHGDVVFDDVSFRYPSTDCDAVHRISFDVHSGQTIALVGASGSGKSTTGKLLLRFYDPDSGAVTIDGVDLREAEQQAVRRNISVVLQDALVVDDSVWENIVWGRPDATEREVLEAARSADAHEFITALPDGYRTRVGAHGRLLSGGQRQRIAIARAMLRDAPILLLDEPTVGLDAASSARVLAPLRRLMVDRTSIVVSHNLITVRDANLILLLDHGRIAESGTHAELMHRDGGYASLYRLQQRDSTLPQREPA</sequence>